<dbReference type="AlphaFoldDB" id="X1CA04"/>
<dbReference type="Pfam" id="PF00005">
    <property type="entry name" value="ABC_tran"/>
    <property type="match status" value="1"/>
</dbReference>
<evidence type="ECO:0000313" key="4">
    <source>
        <dbReference type="EMBL" id="GAH04946.1"/>
    </source>
</evidence>
<comment type="similarity">
    <text evidence="1">Belongs to the ABC transporter superfamily.</text>
</comment>
<dbReference type="GO" id="GO:0005524">
    <property type="term" value="F:ATP binding"/>
    <property type="evidence" value="ECO:0007669"/>
    <property type="project" value="InterPro"/>
</dbReference>
<dbReference type="Gene3D" id="3.40.50.300">
    <property type="entry name" value="P-loop containing nucleotide triphosphate hydrolases"/>
    <property type="match status" value="1"/>
</dbReference>
<dbReference type="InterPro" id="IPR003439">
    <property type="entry name" value="ABC_transporter-like_ATP-bd"/>
</dbReference>
<evidence type="ECO:0000256" key="2">
    <source>
        <dbReference type="ARBA" id="ARBA00022448"/>
    </source>
</evidence>
<evidence type="ECO:0000259" key="3">
    <source>
        <dbReference type="Pfam" id="PF00005"/>
    </source>
</evidence>
<gene>
    <name evidence="4" type="ORF">S01H4_38253</name>
</gene>
<comment type="caution">
    <text evidence="4">The sequence shown here is derived from an EMBL/GenBank/DDBJ whole genome shotgun (WGS) entry which is preliminary data.</text>
</comment>
<name>X1CA04_9ZZZZ</name>
<dbReference type="PANTHER" id="PTHR43335">
    <property type="entry name" value="ABC TRANSPORTER, ATP-BINDING PROTEIN"/>
    <property type="match status" value="1"/>
</dbReference>
<dbReference type="SUPFAM" id="SSF52540">
    <property type="entry name" value="P-loop containing nucleoside triphosphate hydrolases"/>
    <property type="match status" value="1"/>
</dbReference>
<keyword evidence="2" id="KW-0813">Transport</keyword>
<sequence length="140" mass="15458">MEPIVTEGLTKYYGKLLALDNLNMKIPKGKCVGFLGPNGAGKSTTIKILCNLIFPTKGEVHVNGFNSSKNPKNALEDVGCIIEAPSFYPYLNPMDVLGYFGKLRGIGGLELKRRMKEVLEFVDLSKWAKTKIGKFSRGMK</sequence>
<organism evidence="4">
    <name type="scientific">marine sediment metagenome</name>
    <dbReference type="NCBI Taxonomy" id="412755"/>
    <lineage>
        <taxon>unclassified sequences</taxon>
        <taxon>metagenomes</taxon>
        <taxon>ecological metagenomes</taxon>
    </lineage>
</organism>
<protein>
    <recommendedName>
        <fullName evidence="3">ABC transporter domain-containing protein</fullName>
    </recommendedName>
</protein>
<feature type="non-terminal residue" evidence="4">
    <location>
        <position position="140"/>
    </location>
</feature>
<proteinExistence type="inferred from homology"/>
<dbReference type="EMBL" id="BART01020617">
    <property type="protein sequence ID" value="GAH04946.1"/>
    <property type="molecule type" value="Genomic_DNA"/>
</dbReference>
<accession>X1CA04</accession>
<dbReference type="InterPro" id="IPR027417">
    <property type="entry name" value="P-loop_NTPase"/>
</dbReference>
<dbReference type="GO" id="GO:0016887">
    <property type="term" value="F:ATP hydrolysis activity"/>
    <property type="evidence" value="ECO:0007669"/>
    <property type="project" value="InterPro"/>
</dbReference>
<feature type="domain" description="ABC transporter" evidence="3">
    <location>
        <begin position="19"/>
        <end position="140"/>
    </location>
</feature>
<evidence type="ECO:0000256" key="1">
    <source>
        <dbReference type="ARBA" id="ARBA00005417"/>
    </source>
</evidence>
<reference evidence="4" key="1">
    <citation type="journal article" date="2014" name="Front. Microbiol.">
        <title>High frequency of phylogenetically diverse reductive dehalogenase-homologous genes in deep subseafloor sedimentary metagenomes.</title>
        <authorList>
            <person name="Kawai M."/>
            <person name="Futagami T."/>
            <person name="Toyoda A."/>
            <person name="Takaki Y."/>
            <person name="Nishi S."/>
            <person name="Hori S."/>
            <person name="Arai W."/>
            <person name="Tsubouchi T."/>
            <person name="Morono Y."/>
            <person name="Uchiyama I."/>
            <person name="Ito T."/>
            <person name="Fujiyama A."/>
            <person name="Inagaki F."/>
            <person name="Takami H."/>
        </authorList>
    </citation>
    <scope>NUCLEOTIDE SEQUENCE</scope>
    <source>
        <strain evidence="4">Expedition CK06-06</strain>
    </source>
</reference>
<dbReference type="PANTHER" id="PTHR43335:SF4">
    <property type="entry name" value="ABC TRANSPORTER, ATP-BINDING PROTEIN"/>
    <property type="match status" value="1"/>
</dbReference>